<dbReference type="InterPro" id="IPR046342">
    <property type="entry name" value="CBS_dom_sf"/>
</dbReference>
<comment type="subcellular location">
    <subcellularLocation>
        <location evidence="1">Membrane</location>
        <topology evidence="1">Multi-pass membrane protein</topology>
    </subcellularLocation>
</comment>
<evidence type="ECO:0008006" key="11">
    <source>
        <dbReference type="Google" id="ProtNLM"/>
    </source>
</evidence>
<dbReference type="InterPro" id="IPR000644">
    <property type="entry name" value="CBS_dom"/>
</dbReference>
<feature type="domain" description="CBS" evidence="8">
    <location>
        <begin position="272"/>
        <end position="332"/>
    </location>
</feature>
<dbReference type="InterPro" id="IPR005170">
    <property type="entry name" value="Transptr-assoc_dom"/>
</dbReference>
<keyword evidence="2 7" id="KW-0812">Transmembrane</keyword>
<evidence type="ECO:0000256" key="7">
    <source>
        <dbReference type="SAM" id="Phobius"/>
    </source>
</evidence>
<dbReference type="InterPro" id="IPR016169">
    <property type="entry name" value="FAD-bd_PCMH_sub2"/>
</dbReference>
<dbReference type="SUPFAM" id="SSF56176">
    <property type="entry name" value="FAD-binding/transporter-associated domain-like"/>
    <property type="match status" value="1"/>
</dbReference>
<sequence>MDAGDSWRLALLVVCLGLSGFFSASETAFIALPRARLMHLVRSGRSGADRVSHIIQRPERFLATVLLGNNLVNTAAAALATVLALNLITNQGLSVLAATAGVTTFLLLFGETVPKNIAWRRSEKVAFAVSRPIRLVELTLSPMVTLLQLFSTMTNRALGISASTPQIGEEEIRTMIAAGAQTGAVDAGEAALLDKVFRFGDRQIREIMTPRPEIVWIENGDNLERFLEVYSEHTHTRFPVYEGSMENVLGVLSVKDILSGMKGLKSEASGPVTKDLRPAFFVPETKSVSETFNVMREGGHSAVLTVDEFGGIAGLATLKQMMEVIVGQMGDEGSAPEETVTALGRDAFLMDAGLAISDINEELGLGIPEGDYQTLAGFILDRMGRIPDVGDVLEFGDLRFTVRNMERVRIEEVELRRLNSPTVTNRDEVD</sequence>
<proteinExistence type="predicted"/>
<dbReference type="Gene3D" id="3.30.465.10">
    <property type="match status" value="1"/>
</dbReference>
<evidence type="ECO:0000259" key="8">
    <source>
        <dbReference type="PROSITE" id="PS51371"/>
    </source>
</evidence>
<keyword evidence="3" id="KW-0677">Repeat</keyword>
<dbReference type="GO" id="GO:0050660">
    <property type="term" value="F:flavin adenine dinucleotide binding"/>
    <property type="evidence" value="ECO:0007669"/>
    <property type="project" value="InterPro"/>
</dbReference>
<dbReference type="PANTHER" id="PTHR22777">
    <property type="entry name" value="HEMOLYSIN-RELATED"/>
    <property type="match status" value="1"/>
</dbReference>
<evidence type="ECO:0000259" key="9">
    <source>
        <dbReference type="PROSITE" id="PS51846"/>
    </source>
</evidence>
<feature type="transmembrane region" description="Helical" evidence="7">
    <location>
        <begin position="91"/>
        <end position="110"/>
    </location>
</feature>
<name>A0A381Q4M9_9ZZZZ</name>
<dbReference type="SUPFAM" id="SSF54631">
    <property type="entry name" value="CBS-domain pair"/>
    <property type="match status" value="1"/>
</dbReference>
<protein>
    <recommendedName>
        <fullName evidence="11">CNNM transmembrane domain-containing protein</fullName>
    </recommendedName>
</protein>
<gene>
    <name evidence="10" type="ORF">METZ01_LOCUS27139</name>
</gene>
<dbReference type="PROSITE" id="PS51846">
    <property type="entry name" value="CNNM"/>
    <property type="match status" value="1"/>
</dbReference>
<dbReference type="InterPro" id="IPR036318">
    <property type="entry name" value="FAD-bd_PCMH-like_sf"/>
</dbReference>
<reference evidence="10" key="1">
    <citation type="submission" date="2018-05" db="EMBL/GenBank/DDBJ databases">
        <authorList>
            <person name="Lanie J.A."/>
            <person name="Ng W.-L."/>
            <person name="Kazmierczak K.M."/>
            <person name="Andrzejewski T.M."/>
            <person name="Davidsen T.M."/>
            <person name="Wayne K.J."/>
            <person name="Tettelin H."/>
            <person name="Glass J.I."/>
            <person name="Rusch D."/>
            <person name="Podicherti R."/>
            <person name="Tsui H.-C.T."/>
            <person name="Winkler M.E."/>
        </authorList>
    </citation>
    <scope>NUCLEOTIDE SEQUENCE</scope>
</reference>
<evidence type="ECO:0000256" key="2">
    <source>
        <dbReference type="ARBA" id="ARBA00022692"/>
    </source>
</evidence>
<dbReference type="InterPro" id="IPR044751">
    <property type="entry name" value="Ion_transp-like_CBS"/>
</dbReference>
<dbReference type="PROSITE" id="PS51371">
    <property type="entry name" value="CBS"/>
    <property type="match status" value="2"/>
</dbReference>
<dbReference type="Pfam" id="PF00571">
    <property type="entry name" value="CBS"/>
    <property type="match status" value="2"/>
</dbReference>
<dbReference type="Pfam" id="PF01595">
    <property type="entry name" value="CNNM"/>
    <property type="match status" value="1"/>
</dbReference>
<evidence type="ECO:0000256" key="1">
    <source>
        <dbReference type="ARBA" id="ARBA00004141"/>
    </source>
</evidence>
<dbReference type="InterPro" id="IPR002550">
    <property type="entry name" value="CNNM"/>
</dbReference>
<dbReference type="AlphaFoldDB" id="A0A381Q4M9"/>
<keyword evidence="4 7" id="KW-1133">Transmembrane helix</keyword>
<evidence type="ECO:0000256" key="3">
    <source>
        <dbReference type="ARBA" id="ARBA00022737"/>
    </source>
</evidence>
<evidence type="ECO:0000256" key="6">
    <source>
        <dbReference type="ARBA" id="ARBA00023136"/>
    </source>
</evidence>
<keyword evidence="5" id="KW-0129">CBS domain</keyword>
<evidence type="ECO:0000313" key="10">
    <source>
        <dbReference type="EMBL" id="SUZ74285.1"/>
    </source>
</evidence>
<keyword evidence="6 7" id="KW-0472">Membrane</keyword>
<dbReference type="SMART" id="SM01091">
    <property type="entry name" value="CorC_HlyC"/>
    <property type="match status" value="1"/>
</dbReference>
<evidence type="ECO:0000256" key="4">
    <source>
        <dbReference type="ARBA" id="ARBA00022989"/>
    </source>
</evidence>
<dbReference type="EMBL" id="UINC01001205">
    <property type="protein sequence ID" value="SUZ74285.1"/>
    <property type="molecule type" value="Genomic_DNA"/>
</dbReference>
<dbReference type="Pfam" id="PF03471">
    <property type="entry name" value="CorC_HlyC"/>
    <property type="match status" value="1"/>
</dbReference>
<dbReference type="GO" id="GO:0005886">
    <property type="term" value="C:plasma membrane"/>
    <property type="evidence" value="ECO:0007669"/>
    <property type="project" value="TreeGrafter"/>
</dbReference>
<accession>A0A381Q4M9</accession>
<evidence type="ECO:0000256" key="5">
    <source>
        <dbReference type="ARBA" id="ARBA00023122"/>
    </source>
</evidence>
<dbReference type="Gene3D" id="3.10.580.10">
    <property type="entry name" value="CBS-domain"/>
    <property type="match status" value="1"/>
</dbReference>
<dbReference type="PANTHER" id="PTHR22777:SF17">
    <property type="entry name" value="UPF0053 PROTEIN SLL0260"/>
    <property type="match status" value="1"/>
</dbReference>
<feature type="transmembrane region" description="Helical" evidence="7">
    <location>
        <begin position="6"/>
        <end position="32"/>
    </location>
</feature>
<feature type="transmembrane region" description="Helical" evidence="7">
    <location>
        <begin position="61"/>
        <end position="85"/>
    </location>
</feature>
<organism evidence="10">
    <name type="scientific">marine metagenome</name>
    <dbReference type="NCBI Taxonomy" id="408172"/>
    <lineage>
        <taxon>unclassified sequences</taxon>
        <taxon>metagenomes</taxon>
        <taxon>ecological metagenomes</taxon>
    </lineage>
</organism>
<dbReference type="SMART" id="SM00116">
    <property type="entry name" value="CBS"/>
    <property type="match status" value="2"/>
</dbReference>
<dbReference type="CDD" id="cd04590">
    <property type="entry name" value="CBS_pair_CorC_HlyC_assoc"/>
    <property type="match status" value="1"/>
</dbReference>
<feature type="domain" description="CBS" evidence="8">
    <location>
        <begin position="208"/>
        <end position="269"/>
    </location>
</feature>
<feature type="domain" description="CNNM transmembrane" evidence="9">
    <location>
        <begin position="1"/>
        <end position="189"/>
    </location>
</feature>